<dbReference type="Proteomes" id="UP000198393">
    <property type="component" value="Unassembled WGS sequence"/>
</dbReference>
<evidence type="ECO:0000313" key="2">
    <source>
        <dbReference type="Proteomes" id="UP000198393"/>
    </source>
</evidence>
<evidence type="ECO:0008006" key="3">
    <source>
        <dbReference type="Google" id="ProtNLM"/>
    </source>
</evidence>
<evidence type="ECO:0000313" key="1">
    <source>
        <dbReference type="EMBL" id="SNT16243.1"/>
    </source>
</evidence>
<gene>
    <name evidence="1" type="ORF">SAMN05421640_2588</name>
</gene>
<name>A0A239KF31_EKHLU</name>
<sequence>MNPEMKLDLISKIAQSNDSLLLEEIQKLLELTDSDKIYQLSDSQLESLKAAENDIKYGNVIDHEEVKEMTSEWLKK</sequence>
<dbReference type="AlphaFoldDB" id="A0A239KF31"/>
<accession>A0A239KF31</accession>
<proteinExistence type="predicted"/>
<dbReference type="EMBL" id="FZPD01000004">
    <property type="protein sequence ID" value="SNT16243.1"/>
    <property type="molecule type" value="Genomic_DNA"/>
</dbReference>
<organism evidence="1 2">
    <name type="scientific">Ekhidna lutea</name>
    <dbReference type="NCBI Taxonomy" id="447679"/>
    <lineage>
        <taxon>Bacteria</taxon>
        <taxon>Pseudomonadati</taxon>
        <taxon>Bacteroidota</taxon>
        <taxon>Cytophagia</taxon>
        <taxon>Cytophagales</taxon>
        <taxon>Reichenbachiellaceae</taxon>
        <taxon>Ekhidna</taxon>
    </lineage>
</organism>
<protein>
    <recommendedName>
        <fullName evidence="3">Addiction module component</fullName>
    </recommendedName>
</protein>
<keyword evidence="2" id="KW-1185">Reference proteome</keyword>
<reference evidence="1 2" key="1">
    <citation type="submission" date="2017-06" db="EMBL/GenBank/DDBJ databases">
        <authorList>
            <person name="Kim H.J."/>
            <person name="Triplett B.A."/>
        </authorList>
    </citation>
    <scope>NUCLEOTIDE SEQUENCE [LARGE SCALE GENOMIC DNA]</scope>
    <source>
        <strain evidence="1 2">DSM 19307</strain>
    </source>
</reference>